<dbReference type="Gene3D" id="3.60.40.10">
    <property type="entry name" value="PPM-type phosphatase domain"/>
    <property type="match status" value="1"/>
</dbReference>
<dbReference type="RefSeq" id="WP_123817128.1">
    <property type="nucleotide sequence ID" value="NZ_RKQG01000001.1"/>
</dbReference>
<dbReference type="InterPro" id="IPR036890">
    <property type="entry name" value="HATPase_C_sf"/>
</dbReference>
<reference evidence="4 5" key="1">
    <citation type="submission" date="2018-11" db="EMBL/GenBank/DDBJ databases">
        <title>Sequencing the genomes of 1000 actinobacteria strains.</title>
        <authorList>
            <person name="Klenk H.-P."/>
        </authorList>
    </citation>
    <scope>NUCLEOTIDE SEQUENCE [LARGE SCALE GENOMIC DNA]</scope>
    <source>
        <strain evidence="4 5">DSM 44781</strain>
    </source>
</reference>
<dbReference type="PANTHER" id="PTHR43156">
    <property type="entry name" value="STAGE II SPORULATION PROTEIN E-RELATED"/>
    <property type="match status" value="1"/>
</dbReference>
<dbReference type="Proteomes" id="UP000266906">
    <property type="component" value="Unassembled WGS sequence"/>
</dbReference>
<gene>
    <name evidence="4" type="ORF">EDD38_0334</name>
</gene>
<dbReference type="SUPFAM" id="SSF55781">
    <property type="entry name" value="GAF domain-like"/>
    <property type="match status" value="1"/>
</dbReference>
<dbReference type="InterPro" id="IPR052016">
    <property type="entry name" value="Bact_Sigma-Reg"/>
</dbReference>
<dbReference type="InterPro" id="IPR029016">
    <property type="entry name" value="GAF-like_dom_sf"/>
</dbReference>
<dbReference type="InterPro" id="IPR001932">
    <property type="entry name" value="PPM-type_phosphatase-like_dom"/>
</dbReference>
<accession>A0A3N4RLR0</accession>
<dbReference type="Gene3D" id="3.30.450.40">
    <property type="match status" value="1"/>
</dbReference>
<keyword evidence="5" id="KW-1185">Reference proteome</keyword>
<keyword evidence="1" id="KW-0378">Hydrolase</keyword>
<dbReference type="EMBL" id="RKQG01000001">
    <property type="protein sequence ID" value="RPE32089.1"/>
    <property type="molecule type" value="Genomic_DNA"/>
</dbReference>
<feature type="domain" description="PPM-type phosphatase" evidence="3">
    <location>
        <begin position="429"/>
        <end position="623"/>
    </location>
</feature>
<evidence type="ECO:0000259" key="3">
    <source>
        <dbReference type="SMART" id="SM00331"/>
    </source>
</evidence>
<evidence type="ECO:0000256" key="1">
    <source>
        <dbReference type="ARBA" id="ARBA00022801"/>
    </source>
</evidence>
<dbReference type="Gene3D" id="3.30.565.10">
    <property type="entry name" value="Histidine kinase-like ATPase, C-terminal domain"/>
    <property type="match status" value="1"/>
</dbReference>
<dbReference type="InterPro" id="IPR036457">
    <property type="entry name" value="PPM-type-like_dom_sf"/>
</dbReference>
<proteinExistence type="predicted"/>
<evidence type="ECO:0000313" key="5">
    <source>
        <dbReference type="Proteomes" id="UP000266906"/>
    </source>
</evidence>
<evidence type="ECO:0000256" key="2">
    <source>
        <dbReference type="SAM" id="Coils"/>
    </source>
</evidence>
<feature type="coiled-coil region" evidence="2">
    <location>
        <begin position="93"/>
        <end position="225"/>
    </location>
</feature>
<keyword evidence="2" id="KW-0175">Coiled coil</keyword>
<dbReference type="SMART" id="SM00331">
    <property type="entry name" value="PP2C_SIG"/>
    <property type="match status" value="1"/>
</dbReference>
<comment type="caution">
    <text evidence="4">The sequence shown here is derived from an EMBL/GenBank/DDBJ whole genome shotgun (WGS) entry which is preliminary data.</text>
</comment>
<protein>
    <submittedName>
        <fullName evidence="4">Stage II sporulation protein E</fullName>
    </submittedName>
</protein>
<evidence type="ECO:0000313" key="4">
    <source>
        <dbReference type="EMBL" id="RPE32089.1"/>
    </source>
</evidence>
<dbReference type="AlphaFoldDB" id="A0A3N4RLR0"/>
<sequence length="754" mass="80916">MTLELPGGEPEVAALTAFLGQLFRALGLSLTRYAARCNRDKGSVSRYLSGARIAPKDFVDELLRQVAETTGQSVSPDVQEHAHRLRMAALRVRNASRHEVEELRERLGAAERELQLAGVRERHLLRSLQATEAQAAQAEQRYRQLETDRAAARYETGPGALERRSDGSGADFAREELRALKQELDLLRAELARAQGLRHDAEEQCVRLEARLLAAEAALATQRARREREFDYRAELESPAAVLTREFARTVGTGADPETTAAELCAVFVPGWAAAAAVEVRAAFVGEDGAPDGWTPDGLLLHRLGTAGAAGEDRARVVVPRAQAERILREGAPVHADSPEGPVLALPLAVRGEVFGVLRLFGGAGGDGGRAAYGRAEAELLAGLAERGALLLDSARMHRAEARLARALQRSMIPDTLPGTPWARPAHRFRPGGHRGGAGGDWVDAVPLHGNRIALVVGAVLGHGLPAVQAMSRLRAGVQAFTLLDVPPARLLRHLDDLAQRLGDDHLATCLYAVYDPVARTCELASAGHLPPVLLHPGGGSTEVVLPANAPIGVGGVPFAARTIEVPDGSVLVLCSGNRVELADHCAGLTGSEWLPEQVCDFVLEAPGAVERRDDLAVLAAAFDGAPRAEEERYEILPRPVEVPLLRRLVRRQLAAWGLGSIADTATLLVGELATDAVAAAEETIGLRLVWTDRLLVEITDDQRELPALAEVDPLAEEGAGRGLLLLSRLADRWGAERSSYGRKVWFELSPLRG</sequence>
<organism evidence="4 5">
    <name type="scientific">Kitasatospora cineracea</name>
    <dbReference type="NCBI Taxonomy" id="88074"/>
    <lineage>
        <taxon>Bacteria</taxon>
        <taxon>Bacillati</taxon>
        <taxon>Actinomycetota</taxon>
        <taxon>Actinomycetes</taxon>
        <taxon>Kitasatosporales</taxon>
        <taxon>Streptomycetaceae</taxon>
        <taxon>Kitasatospora</taxon>
    </lineage>
</organism>
<dbReference type="PANTHER" id="PTHR43156:SF2">
    <property type="entry name" value="STAGE II SPORULATION PROTEIN E"/>
    <property type="match status" value="1"/>
</dbReference>
<name>A0A3N4RLR0_9ACTN</name>
<dbReference type="GO" id="GO:0016791">
    <property type="term" value="F:phosphatase activity"/>
    <property type="evidence" value="ECO:0007669"/>
    <property type="project" value="TreeGrafter"/>
</dbReference>
<dbReference type="Pfam" id="PF07228">
    <property type="entry name" value="SpoIIE"/>
    <property type="match status" value="1"/>
</dbReference>